<dbReference type="RefSeq" id="XP_040627201.1">
    <property type="nucleotide sequence ID" value="XM_040771231.1"/>
</dbReference>
<dbReference type="Proteomes" id="UP000030653">
    <property type="component" value="Unassembled WGS sequence"/>
</dbReference>
<name>M5FVI0_DACPD</name>
<evidence type="ECO:0000313" key="3">
    <source>
        <dbReference type="Proteomes" id="UP000030653"/>
    </source>
</evidence>
<organism evidence="2 3">
    <name type="scientific">Dacryopinax primogenitus (strain DJM 731)</name>
    <name type="common">Brown rot fungus</name>
    <dbReference type="NCBI Taxonomy" id="1858805"/>
    <lineage>
        <taxon>Eukaryota</taxon>
        <taxon>Fungi</taxon>
        <taxon>Dikarya</taxon>
        <taxon>Basidiomycota</taxon>
        <taxon>Agaricomycotina</taxon>
        <taxon>Dacrymycetes</taxon>
        <taxon>Dacrymycetales</taxon>
        <taxon>Dacrymycetaceae</taxon>
        <taxon>Dacryopinax</taxon>
    </lineage>
</organism>
<evidence type="ECO:0000313" key="2">
    <source>
        <dbReference type="EMBL" id="EJU00304.1"/>
    </source>
</evidence>
<feature type="region of interest" description="Disordered" evidence="1">
    <location>
        <begin position="1"/>
        <end position="71"/>
    </location>
</feature>
<reference evidence="2 3" key="1">
    <citation type="journal article" date="2012" name="Science">
        <title>The Paleozoic origin of enzymatic lignin decomposition reconstructed from 31 fungal genomes.</title>
        <authorList>
            <person name="Floudas D."/>
            <person name="Binder M."/>
            <person name="Riley R."/>
            <person name="Barry K."/>
            <person name="Blanchette R.A."/>
            <person name="Henrissat B."/>
            <person name="Martinez A.T."/>
            <person name="Otillar R."/>
            <person name="Spatafora J.W."/>
            <person name="Yadav J.S."/>
            <person name="Aerts A."/>
            <person name="Benoit I."/>
            <person name="Boyd A."/>
            <person name="Carlson A."/>
            <person name="Copeland A."/>
            <person name="Coutinho P.M."/>
            <person name="de Vries R.P."/>
            <person name="Ferreira P."/>
            <person name="Findley K."/>
            <person name="Foster B."/>
            <person name="Gaskell J."/>
            <person name="Glotzer D."/>
            <person name="Gorecki P."/>
            <person name="Heitman J."/>
            <person name="Hesse C."/>
            <person name="Hori C."/>
            <person name="Igarashi K."/>
            <person name="Jurgens J.A."/>
            <person name="Kallen N."/>
            <person name="Kersten P."/>
            <person name="Kohler A."/>
            <person name="Kuees U."/>
            <person name="Kumar T.K.A."/>
            <person name="Kuo A."/>
            <person name="LaButti K."/>
            <person name="Larrondo L.F."/>
            <person name="Lindquist E."/>
            <person name="Ling A."/>
            <person name="Lombard V."/>
            <person name="Lucas S."/>
            <person name="Lundell T."/>
            <person name="Martin R."/>
            <person name="McLaughlin D.J."/>
            <person name="Morgenstern I."/>
            <person name="Morin E."/>
            <person name="Murat C."/>
            <person name="Nagy L.G."/>
            <person name="Nolan M."/>
            <person name="Ohm R.A."/>
            <person name="Patyshakuliyeva A."/>
            <person name="Rokas A."/>
            <person name="Ruiz-Duenas F.J."/>
            <person name="Sabat G."/>
            <person name="Salamov A."/>
            <person name="Samejima M."/>
            <person name="Schmutz J."/>
            <person name="Slot J.C."/>
            <person name="St John F."/>
            <person name="Stenlid J."/>
            <person name="Sun H."/>
            <person name="Sun S."/>
            <person name="Syed K."/>
            <person name="Tsang A."/>
            <person name="Wiebenga A."/>
            <person name="Young D."/>
            <person name="Pisabarro A."/>
            <person name="Eastwood D.C."/>
            <person name="Martin F."/>
            <person name="Cullen D."/>
            <person name="Grigoriev I.V."/>
            <person name="Hibbett D.S."/>
        </authorList>
    </citation>
    <scope>NUCLEOTIDE SEQUENCE [LARGE SCALE GENOMIC DNA]</scope>
    <source>
        <strain evidence="2 3">DJM-731 SS1</strain>
    </source>
</reference>
<proteinExistence type="predicted"/>
<dbReference type="AlphaFoldDB" id="M5FVI0"/>
<dbReference type="HOGENOM" id="CLU_513888_0_0_1"/>
<feature type="compositionally biased region" description="Basic and acidic residues" evidence="1">
    <location>
        <begin position="11"/>
        <end position="27"/>
    </location>
</feature>
<evidence type="ECO:0000256" key="1">
    <source>
        <dbReference type="SAM" id="MobiDB-lite"/>
    </source>
</evidence>
<sequence>MGRGQAVQRASGREREGEGERRAREGGGGEGEGEGEGKRERVQEGGQEGKGKGGRAREGGQAMHNCGEGHGIHGLVEEVGVEEEEEDVVVVVEEGVAEGAEGVAEGAEGVAEEGGGLLKGLQITPMLSSWSGMSLKGMFLNQLSLGRLWMQTACGLPTTGQGTSSKISIPPMLLEGSDSGSLKGSTGSSTWPGRRVGMIIWSWWIFAMEQMIWLTSLMMLICEVPGYSPNTLTILFHCFVQGFKGDHTQNPEWEDFYEEDGEQYEVVGITGHCWCPGPTPNSSILHYSVVWGDGEGNATDPDDEDEHEEENELAAWICAWQAGSPEASSGLGWYWLVSHEELKLKSAALIYTYWAKKSGVQAVDCPPEAKEIMKLNKNMLFREGKIGNGVSNAFSTLISLGPPQAWFKKLTVTKEEVDSMEGILCIKCCKDQGMVHAPSHHAHCVDVILQEDCTTWGTPGQEYQEACGLGELQGHIKAHVPILCPVWEEIPHSHCGGCALQRGGQEAPVQQGEQVPLVCCLGRHNPQSHL</sequence>
<keyword evidence="3" id="KW-1185">Reference proteome</keyword>
<accession>M5FVI0</accession>
<gene>
    <name evidence="2" type="ORF">DACRYDRAFT_16830</name>
</gene>
<dbReference type="EMBL" id="JH795867">
    <property type="protein sequence ID" value="EJU00304.1"/>
    <property type="molecule type" value="Genomic_DNA"/>
</dbReference>
<protein>
    <submittedName>
        <fullName evidence="2">Uncharacterized protein</fullName>
    </submittedName>
</protein>
<feature type="compositionally biased region" description="Basic and acidic residues" evidence="1">
    <location>
        <begin position="35"/>
        <end position="58"/>
    </location>
</feature>
<dbReference type="GeneID" id="63686293"/>